<sequence>MLDLILIRHAHAGPHIEPDFDRKLSSRGEIEAQQAAQVLKYSNHNPGLWLVSSAIRSHQTADILLESNSNLLLDRKNDPKWYEASGSLYQNYLELESCTTIYLVAHNPSISYLASYLSNTNIFMEPGNIVHLQWNKLDSWKEITKASASVNYHFYGK</sequence>
<evidence type="ECO:0008006" key="3">
    <source>
        <dbReference type="Google" id="ProtNLM"/>
    </source>
</evidence>
<proteinExistence type="predicted"/>
<dbReference type="RefSeq" id="WP_127802847.1">
    <property type="nucleotide sequence ID" value="NZ_SACY01000002.1"/>
</dbReference>
<dbReference type="EMBL" id="SACY01000002">
    <property type="protein sequence ID" value="RVU25694.1"/>
    <property type="molecule type" value="Genomic_DNA"/>
</dbReference>
<dbReference type="InterPro" id="IPR013078">
    <property type="entry name" value="His_Pase_superF_clade-1"/>
</dbReference>
<comment type="caution">
    <text evidence="1">The sequence shown here is derived from an EMBL/GenBank/DDBJ whole genome shotgun (WGS) entry which is preliminary data.</text>
</comment>
<evidence type="ECO:0000313" key="2">
    <source>
        <dbReference type="Proteomes" id="UP000282832"/>
    </source>
</evidence>
<dbReference type="SMART" id="SM00855">
    <property type="entry name" value="PGAM"/>
    <property type="match status" value="1"/>
</dbReference>
<dbReference type="OrthoDB" id="9810154at2"/>
<dbReference type="Pfam" id="PF00300">
    <property type="entry name" value="His_Phos_1"/>
    <property type="match status" value="1"/>
</dbReference>
<dbReference type="AlphaFoldDB" id="A0A437PTW1"/>
<dbReference type="InterPro" id="IPR029033">
    <property type="entry name" value="His_PPase_superfam"/>
</dbReference>
<protein>
    <recommendedName>
        <fullName evidence="3">Phosphohistidine phosphatase</fullName>
    </recommendedName>
</protein>
<organism evidence="1 2">
    <name type="scientific">Sandaracinomonas limnophila</name>
    <dbReference type="NCBI Taxonomy" id="1862386"/>
    <lineage>
        <taxon>Bacteria</taxon>
        <taxon>Pseudomonadati</taxon>
        <taxon>Bacteroidota</taxon>
        <taxon>Cytophagia</taxon>
        <taxon>Cytophagales</taxon>
        <taxon>Flectobacillaceae</taxon>
        <taxon>Sandaracinomonas</taxon>
    </lineage>
</organism>
<dbReference type="Proteomes" id="UP000282832">
    <property type="component" value="Unassembled WGS sequence"/>
</dbReference>
<evidence type="ECO:0000313" key="1">
    <source>
        <dbReference type="EMBL" id="RVU25694.1"/>
    </source>
</evidence>
<dbReference type="Gene3D" id="3.40.50.1240">
    <property type="entry name" value="Phosphoglycerate mutase-like"/>
    <property type="match status" value="1"/>
</dbReference>
<gene>
    <name evidence="1" type="ORF">EOJ36_04560</name>
</gene>
<reference evidence="1 2" key="1">
    <citation type="submission" date="2019-01" db="EMBL/GenBank/DDBJ databases">
        <authorList>
            <person name="Chen W.-M."/>
        </authorList>
    </citation>
    <scope>NUCLEOTIDE SEQUENCE [LARGE SCALE GENOMIC DNA]</scope>
    <source>
        <strain evidence="1 2">FSY-15</strain>
    </source>
</reference>
<keyword evidence="2" id="KW-1185">Reference proteome</keyword>
<name>A0A437PTW1_9BACT</name>
<dbReference type="SUPFAM" id="SSF53254">
    <property type="entry name" value="Phosphoglycerate mutase-like"/>
    <property type="match status" value="1"/>
</dbReference>
<accession>A0A437PTW1</accession>